<name>A0AAV1T6Z6_9STRA</name>
<proteinExistence type="predicted"/>
<gene>
    <name evidence="1" type="ORF">PM001_LOCUS2486</name>
</gene>
<evidence type="ECO:0000313" key="2">
    <source>
        <dbReference type="Proteomes" id="UP001162060"/>
    </source>
</evidence>
<comment type="caution">
    <text evidence="1">The sequence shown here is derived from an EMBL/GenBank/DDBJ whole genome shotgun (WGS) entry which is preliminary data.</text>
</comment>
<sequence length="36" mass="3781">MAPVGASLCKAMDRLPPATVDMALLKDAPSSHEIED</sequence>
<protein>
    <submittedName>
        <fullName evidence="1">Uncharacterized protein</fullName>
    </submittedName>
</protein>
<organism evidence="1 2">
    <name type="scientific">Peronospora matthiolae</name>
    <dbReference type="NCBI Taxonomy" id="2874970"/>
    <lineage>
        <taxon>Eukaryota</taxon>
        <taxon>Sar</taxon>
        <taxon>Stramenopiles</taxon>
        <taxon>Oomycota</taxon>
        <taxon>Peronosporomycetes</taxon>
        <taxon>Peronosporales</taxon>
        <taxon>Peronosporaceae</taxon>
        <taxon>Peronospora</taxon>
    </lineage>
</organism>
<dbReference type="EMBL" id="CAKLBY020000024">
    <property type="protein sequence ID" value="CAK7902315.1"/>
    <property type="molecule type" value="Genomic_DNA"/>
</dbReference>
<evidence type="ECO:0000313" key="1">
    <source>
        <dbReference type="EMBL" id="CAK7902315.1"/>
    </source>
</evidence>
<reference evidence="1" key="1">
    <citation type="submission" date="2024-01" db="EMBL/GenBank/DDBJ databases">
        <authorList>
            <person name="Webb A."/>
        </authorList>
    </citation>
    <scope>NUCLEOTIDE SEQUENCE</scope>
    <source>
        <strain evidence="1">Pm1</strain>
    </source>
</reference>
<accession>A0AAV1T6Z6</accession>
<dbReference type="AlphaFoldDB" id="A0AAV1T6Z6"/>
<dbReference type="Proteomes" id="UP001162060">
    <property type="component" value="Unassembled WGS sequence"/>
</dbReference>